<dbReference type="eggNOG" id="KOG4844">
    <property type="taxonomic scope" value="Eukaryota"/>
</dbReference>
<protein>
    <recommendedName>
        <fullName evidence="6">Small ribosomal subunit protein mS33</fullName>
    </recommendedName>
</protein>
<dbReference type="HOGENOM" id="CLU_150777_0_1_1"/>
<keyword evidence="5" id="KW-0687">Ribonucleoprotein</keyword>
<evidence type="ECO:0000256" key="4">
    <source>
        <dbReference type="ARBA" id="ARBA00023128"/>
    </source>
</evidence>
<name>R9P670_PSEHS</name>
<accession>R9P670</accession>
<gene>
    <name evidence="8" type="ORF">PHSY_004415</name>
</gene>
<dbReference type="Pfam" id="PF08293">
    <property type="entry name" value="MRP-S33"/>
    <property type="match status" value="1"/>
</dbReference>
<sequence length="119" mass="13163">MKVAPSSSAVSSLKALQAKVFGTSYNPTNARTGAKYLRARLQGPSMLSYYPPTVNFRAIEKLAPGLGRLQDVREIQREKDVERKKMLGKGPPKKGKLAGGEEKIHKRLCTDESDFLNDE</sequence>
<comment type="similarity">
    <text evidence="2">Belongs to the mitochondrion-specific ribosomal protein mS33 family.</text>
</comment>
<dbReference type="AlphaFoldDB" id="R9P670"/>
<evidence type="ECO:0000256" key="5">
    <source>
        <dbReference type="ARBA" id="ARBA00023274"/>
    </source>
</evidence>
<dbReference type="GeneID" id="24109697"/>
<evidence type="ECO:0000256" key="7">
    <source>
        <dbReference type="SAM" id="MobiDB-lite"/>
    </source>
</evidence>
<evidence type="ECO:0000256" key="3">
    <source>
        <dbReference type="ARBA" id="ARBA00022980"/>
    </source>
</evidence>
<proteinExistence type="inferred from homology"/>
<dbReference type="EMBL" id="DF238808">
    <property type="protein sequence ID" value="GAC96831.1"/>
    <property type="molecule type" value="Genomic_DNA"/>
</dbReference>
<evidence type="ECO:0000256" key="1">
    <source>
        <dbReference type="ARBA" id="ARBA00004173"/>
    </source>
</evidence>
<evidence type="ECO:0000256" key="6">
    <source>
        <dbReference type="ARBA" id="ARBA00035132"/>
    </source>
</evidence>
<reference evidence="9" key="1">
    <citation type="journal article" date="2013" name="Genome Announc.">
        <title>Draft genome sequence of the basidiomycetous yeast-like fungus Pseudozyma hubeiensis SY62, which produces an abundant amount of the biosurfactant mannosylerythritol lipids.</title>
        <authorList>
            <person name="Konishi M."/>
            <person name="Hatada Y."/>
            <person name="Horiuchi J."/>
        </authorList>
    </citation>
    <scope>NUCLEOTIDE SEQUENCE [LARGE SCALE GENOMIC DNA]</scope>
    <source>
        <strain evidence="9">SY62</strain>
    </source>
</reference>
<dbReference type="STRING" id="1305764.R9P670"/>
<dbReference type="GO" id="GO:0005840">
    <property type="term" value="C:ribosome"/>
    <property type="evidence" value="ECO:0007669"/>
    <property type="project" value="UniProtKB-KW"/>
</dbReference>
<evidence type="ECO:0000313" key="8">
    <source>
        <dbReference type="EMBL" id="GAC96831.1"/>
    </source>
</evidence>
<evidence type="ECO:0000256" key="2">
    <source>
        <dbReference type="ARBA" id="ARBA00008970"/>
    </source>
</evidence>
<organism evidence="8 9">
    <name type="scientific">Pseudozyma hubeiensis (strain SY62)</name>
    <name type="common">Yeast</name>
    <dbReference type="NCBI Taxonomy" id="1305764"/>
    <lineage>
        <taxon>Eukaryota</taxon>
        <taxon>Fungi</taxon>
        <taxon>Dikarya</taxon>
        <taxon>Basidiomycota</taxon>
        <taxon>Ustilaginomycotina</taxon>
        <taxon>Ustilaginomycetes</taxon>
        <taxon>Ustilaginales</taxon>
        <taxon>Ustilaginaceae</taxon>
        <taxon>Pseudozyma</taxon>
    </lineage>
</organism>
<dbReference type="OrthoDB" id="2257454at2759"/>
<dbReference type="InterPro" id="IPR013219">
    <property type="entry name" value="Ribosomal_mS33"/>
</dbReference>
<dbReference type="RefSeq" id="XP_012190418.1">
    <property type="nucleotide sequence ID" value="XM_012335028.1"/>
</dbReference>
<keyword evidence="3" id="KW-0689">Ribosomal protein</keyword>
<comment type="subcellular location">
    <subcellularLocation>
        <location evidence="1">Mitochondrion</location>
    </subcellularLocation>
</comment>
<dbReference type="PANTHER" id="PTHR13362:SF2">
    <property type="entry name" value="SMALL RIBOSOMAL SUBUNIT PROTEIN MS33"/>
    <property type="match status" value="1"/>
</dbReference>
<keyword evidence="9" id="KW-1185">Reference proteome</keyword>
<feature type="region of interest" description="Disordered" evidence="7">
    <location>
        <begin position="84"/>
        <end position="103"/>
    </location>
</feature>
<dbReference type="GO" id="GO:0005739">
    <property type="term" value="C:mitochondrion"/>
    <property type="evidence" value="ECO:0007669"/>
    <property type="project" value="UniProtKB-SubCell"/>
</dbReference>
<evidence type="ECO:0000313" key="9">
    <source>
        <dbReference type="Proteomes" id="UP000014071"/>
    </source>
</evidence>
<dbReference type="PANTHER" id="PTHR13362">
    <property type="entry name" value="MITOCHONDRIAL RIBOSOMAL PROTEIN S33"/>
    <property type="match status" value="1"/>
</dbReference>
<dbReference type="Proteomes" id="UP000014071">
    <property type="component" value="Unassembled WGS sequence"/>
</dbReference>
<keyword evidence="4" id="KW-0496">Mitochondrion</keyword>
<dbReference type="GO" id="GO:1990904">
    <property type="term" value="C:ribonucleoprotein complex"/>
    <property type="evidence" value="ECO:0007669"/>
    <property type="project" value="UniProtKB-KW"/>
</dbReference>